<dbReference type="InterPro" id="IPR012292">
    <property type="entry name" value="Globin/Proto"/>
</dbReference>
<comment type="catalytic activity">
    <reaction evidence="9">
        <text>2 nitric oxide + NADPH + 2 O2 = 2 nitrate + NADP(+) + H(+)</text>
        <dbReference type="Rhea" id="RHEA:19465"/>
        <dbReference type="ChEBI" id="CHEBI:15378"/>
        <dbReference type="ChEBI" id="CHEBI:15379"/>
        <dbReference type="ChEBI" id="CHEBI:16480"/>
        <dbReference type="ChEBI" id="CHEBI:17632"/>
        <dbReference type="ChEBI" id="CHEBI:57783"/>
        <dbReference type="ChEBI" id="CHEBI:58349"/>
        <dbReference type="EC" id="1.14.12.17"/>
    </reaction>
</comment>
<keyword evidence="13" id="KW-1185">Reference proteome</keyword>
<dbReference type="SUPFAM" id="SSF46458">
    <property type="entry name" value="Globin-like"/>
    <property type="match status" value="1"/>
</dbReference>
<accession>A0ABR0T3X9</accession>
<dbReference type="EMBL" id="JAVFKD010000001">
    <property type="protein sequence ID" value="KAK5999145.1"/>
    <property type="molecule type" value="Genomic_DNA"/>
</dbReference>
<evidence type="ECO:0000256" key="9">
    <source>
        <dbReference type="ARBA" id="ARBA00049433"/>
    </source>
</evidence>
<keyword evidence="3" id="KW-0216">Detoxification</keyword>
<feature type="domain" description="Globin" evidence="10">
    <location>
        <begin position="2"/>
        <end position="139"/>
    </location>
</feature>
<dbReference type="Gene3D" id="2.40.30.10">
    <property type="entry name" value="Translation factors"/>
    <property type="match status" value="1"/>
</dbReference>
<keyword evidence="4" id="KW-0349">Heme</keyword>
<sequence length="432" mass="49718">MALTLQQTKLVRDTIPYLTEHGERITTTFYRNMLKNHPEFNNYFNTVNQANGRQPRALTAIILNFANNINHITELIPKMERMCQKHCSLGIMPDQYEIVGKYLVAAFAEVLGPAMTPEVKEAWDKAYWMLAGMLIGREAQLYRDFETWKGWRRFRIEQRMEESEDIYSLYLVPEDGQKLPTFMPGQYVSLRVQVPEKGYMQSRQYSLSERPRPDYYRITVRRDRGMRKGRSNYMPSATGLNPGIVSNMLIDHKSIGDIVELTHPAGEFFLDVNNTSNSPIVLISAGVGVTPMVSILNTVVERQPERPISWIQGSRTSVPFFLHVRRIARERHNLNINIFKTELADSDLAGITYDHDFRVDLHKISQEDLWLRHSAAEYFVCGPEQFMVQMAKHLRSYGVHSSRIRLELFSTGDAEFQVDALSIASGRSEGSN</sequence>
<dbReference type="PANTHER" id="PTHR43396:SF3">
    <property type="entry name" value="FLAVOHEMOPROTEIN"/>
    <property type="match status" value="1"/>
</dbReference>
<keyword evidence="6" id="KW-0408">Iron</keyword>
<feature type="domain" description="FAD-binding FR-type" evidence="11">
    <location>
        <begin position="149"/>
        <end position="271"/>
    </location>
</feature>
<name>A0ABR0T3X9_9HYPO</name>
<dbReference type="PANTHER" id="PTHR43396">
    <property type="entry name" value="FLAVOHEMOPROTEIN"/>
    <property type="match status" value="1"/>
</dbReference>
<dbReference type="InterPro" id="IPR000971">
    <property type="entry name" value="Globin"/>
</dbReference>
<evidence type="ECO:0000256" key="5">
    <source>
        <dbReference type="ARBA" id="ARBA00022723"/>
    </source>
</evidence>
<evidence type="ECO:0000256" key="1">
    <source>
        <dbReference type="ARBA" id="ARBA00006401"/>
    </source>
</evidence>
<evidence type="ECO:0000313" key="12">
    <source>
        <dbReference type="EMBL" id="KAK5999145.1"/>
    </source>
</evidence>
<evidence type="ECO:0000313" key="13">
    <source>
        <dbReference type="Proteomes" id="UP001338125"/>
    </source>
</evidence>
<dbReference type="InterPro" id="IPR009050">
    <property type="entry name" value="Globin-like_sf"/>
</dbReference>
<dbReference type="Pfam" id="PF00175">
    <property type="entry name" value="NAD_binding_1"/>
    <property type="match status" value="1"/>
</dbReference>
<comment type="catalytic activity">
    <reaction evidence="8">
        <text>2 nitric oxide + NADH + 2 O2 = 2 nitrate + NAD(+) + H(+)</text>
        <dbReference type="Rhea" id="RHEA:19469"/>
        <dbReference type="ChEBI" id="CHEBI:15378"/>
        <dbReference type="ChEBI" id="CHEBI:15379"/>
        <dbReference type="ChEBI" id="CHEBI:16480"/>
        <dbReference type="ChEBI" id="CHEBI:17632"/>
        <dbReference type="ChEBI" id="CHEBI:57540"/>
        <dbReference type="ChEBI" id="CHEBI:57945"/>
        <dbReference type="EC" id="1.14.12.17"/>
    </reaction>
</comment>
<dbReference type="SUPFAM" id="SSF63380">
    <property type="entry name" value="Riboflavin synthase domain-like"/>
    <property type="match status" value="1"/>
</dbReference>
<evidence type="ECO:0000259" key="10">
    <source>
        <dbReference type="PROSITE" id="PS01033"/>
    </source>
</evidence>
<dbReference type="Gene3D" id="1.10.490.10">
    <property type="entry name" value="Globins"/>
    <property type="match status" value="1"/>
</dbReference>
<dbReference type="Pfam" id="PF00042">
    <property type="entry name" value="Globin"/>
    <property type="match status" value="1"/>
</dbReference>
<dbReference type="PROSITE" id="PS51384">
    <property type="entry name" value="FAD_FR"/>
    <property type="match status" value="1"/>
</dbReference>
<dbReference type="EC" id="1.14.12.17" evidence="2"/>
<keyword evidence="5" id="KW-0479">Metal-binding</keyword>
<dbReference type="Proteomes" id="UP001338125">
    <property type="component" value="Unassembled WGS sequence"/>
</dbReference>
<evidence type="ECO:0000256" key="4">
    <source>
        <dbReference type="ARBA" id="ARBA00022617"/>
    </source>
</evidence>
<proteinExistence type="inferred from homology"/>
<organism evidence="12 13">
    <name type="scientific">Cladobotryum mycophilum</name>
    <dbReference type="NCBI Taxonomy" id="491253"/>
    <lineage>
        <taxon>Eukaryota</taxon>
        <taxon>Fungi</taxon>
        <taxon>Dikarya</taxon>
        <taxon>Ascomycota</taxon>
        <taxon>Pezizomycotina</taxon>
        <taxon>Sordariomycetes</taxon>
        <taxon>Hypocreomycetidae</taxon>
        <taxon>Hypocreales</taxon>
        <taxon>Hypocreaceae</taxon>
        <taxon>Cladobotryum</taxon>
    </lineage>
</organism>
<protein>
    <recommendedName>
        <fullName evidence="2">nitric oxide dioxygenase</fullName>
        <ecNumber evidence="2">1.14.12.17</ecNumber>
    </recommendedName>
</protein>
<gene>
    <name evidence="12" type="ORF">PT974_01534</name>
</gene>
<reference evidence="12 13" key="1">
    <citation type="submission" date="2024-01" db="EMBL/GenBank/DDBJ databases">
        <title>Complete genome of Cladobotryum mycophilum ATHUM6906.</title>
        <authorList>
            <person name="Christinaki A.C."/>
            <person name="Myridakis A.I."/>
            <person name="Kouvelis V.N."/>
        </authorList>
    </citation>
    <scope>NUCLEOTIDE SEQUENCE [LARGE SCALE GENOMIC DNA]</scope>
    <source>
        <strain evidence="12 13">ATHUM6906</strain>
    </source>
</reference>
<dbReference type="InterPro" id="IPR017938">
    <property type="entry name" value="Riboflavin_synthase-like_b-brl"/>
</dbReference>
<dbReference type="InterPro" id="IPR039261">
    <property type="entry name" value="FNR_nucleotide-bd"/>
</dbReference>
<dbReference type="SUPFAM" id="SSF52343">
    <property type="entry name" value="Ferredoxin reductase-like, C-terminal NADP-linked domain"/>
    <property type="match status" value="1"/>
</dbReference>
<dbReference type="InterPro" id="IPR001433">
    <property type="entry name" value="OxRdtase_FAD/NAD-bd"/>
</dbReference>
<dbReference type="InterPro" id="IPR017927">
    <property type="entry name" value="FAD-bd_FR_type"/>
</dbReference>
<comment type="similarity">
    <text evidence="1">In the C-terminal section; belongs to the flavoprotein pyridine nucleotide cytochrome reductase family.</text>
</comment>
<dbReference type="CDD" id="cd08922">
    <property type="entry name" value="FHb-globin"/>
    <property type="match status" value="1"/>
</dbReference>
<comment type="caution">
    <text evidence="12">The sequence shown here is derived from an EMBL/GenBank/DDBJ whole genome shotgun (WGS) entry which is preliminary data.</text>
</comment>
<dbReference type="PROSITE" id="PS01033">
    <property type="entry name" value="GLOBIN"/>
    <property type="match status" value="1"/>
</dbReference>
<keyword evidence="7" id="KW-0520">NAD</keyword>
<evidence type="ECO:0000256" key="7">
    <source>
        <dbReference type="ARBA" id="ARBA00023027"/>
    </source>
</evidence>
<evidence type="ECO:0000259" key="11">
    <source>
        <dbReference type="PROSITE" id="PS51384"/>
    </source>
</evidence>
<evidence type="ECO:0000256" key="2">
    <source>
        <dbReference type="ARBA" id="ARBA00012229"/>
    </source>
</evidence>
<evidence type="ECO:0000256" key="8">
    <source>
        <dbReference type="ARBA" id="ARBA00048649"/>
    </source>
</evidence>
<dbReference type="CDD" id="cd06184">
    <property type="entry name" value="flavohem_like_fad_nad_binding"/>
    <property type="match status" value="1"/>
</dbReference>
<evidence type="ECO:0000256" key="6">
    <source>
        <dbReference type="ARBA" id="ARBA00023004"/>
    </source>
</evidence>
<evidence type="ECO:0000256" key="3">
    <source>
        <dbReference type="ARBA" id="ARBA00022575"/>
    </source>
</evidence>
<dbReference type="Gene3D" id="3.40.50.80">
    <property type="entry name" value="Nucleotide-binding domain of ferredoxin-NADP reductase (FNR) module"/>
    <property type="match status" value="1"/>
</dbReference>